<dbReference type="InterPro" id="IPR051258">
    <property type="entry name" value="Diverse_Substrate_Transporter"/>
</dbReference>
<accession>A0A9E6MQA1</accession>
<name>A0A9E6MQA1_9ACTN</name>
<dbReference type="Proteomes" id="UP000671910">
    <property type="component" value="Chromosome"/>
</dbReference>
<dbReference type="GO" id="GO:0005886">
    <property type="term" value="C:plasma membrane"/>
    <property type="evidence" value="ECO:0007669"/>
    <property type="project" value="UniProtKB-SubCell"/>
</dbReference>
<sequence>MPSASQHTDRSRTTLWGYKLMLLLAAAIWGMGTVVIKSTVDEFPPTLLVGVRFTAAGLLLGAVSWRRVRGALDVGHVKAGAVLGLFVFLSYWANSTGLADTTASNSSFLTTLYCVIIPFLGWAMTGVRPTRYNVAAALVCIAGVGCVAYSGASGFSLRFGDLITLLSAVFLSFHVLFTAKYAPGRDMTVLTVVQFLVSGALGFAVGGVTEPWPDWAALSTDTWISLGYLAVFASCIALLLQNLAVAKVPPAPASLFLATESVFGVTFSILFLGESLTASLFAGFVLIFAGIVISEYFPQRMAQKGQKATAGASDAPQESGAACVDDPARPTTESEDIVESGVSMR</sequence>
<feature type="transmembrane region" description="Helical" evidence="8">
    <location>
        <begin position="189"/>
        <end position="206"/>
    </location>
</feature>
<dbReference type="AlphaFoldDB" id="A0A9E6MQA1"/>
<feature type="transmembrane region" description="Helical" evidence="8">
    <location>
        <begin position="253"/>
        <end position="272"/>
    </location>
</feature>
<feature type="transmembrane region" description="Helical" evidence="8">
    <location>
        <begin position="77"/>
        <end position="94"/>
    </location>
</feature>
<keyword evidence="4 8" id="KW-0812">Transmembrane</keyword>
<dbReference type="RefSeq" id="WP_166339438.1">
    <property type="nucleotide sequence ID" value="NZ_CP072829.1"/>
</dbReference>
<dbReference type="Proteomes" id="UP000636394">
    <property type="component" value="Unassembled WGS sequence"/>
</dbReference>
<feature type="transmembrane region" description="Helical" evidence="8">
    <location>
        <begin position="132"/>
        <end position="151"/>
    </location>
</feature>
<keyword evidence="5 8" id="KW-1133">Transmembrane helix</keyword>
<evidence type="ECO:0000256" key="1">
    <source>
        <dbReference type="ARBA" id="ARBA00004651"/>
    </source>
</evidence>
<evidence type="ECO:0000256" key="6">
    <source>
        <dbReference type="ARBA" id="ARBA00023136"/>
    </source>
</evidence>
<feature type="domain" description="EamA" evidence="9">
    <location>
        <begin position="20"/>
        <end position="147"/>
    </location>
</feature>
<evidence type="ECO:0000313" key="11">
    <source>
        <dbReference type="EMBL" id="QTU84150.1"/>
    </source>
</evidence>
<dbReference type="EMBL" id="WPCR01000006">
    <property type="protein sequence ID" value="NHM14238.1"/>
    <property type="molecule type" value="Genomic_DNA"/>
</dbReference>
<dbReference type="PANTHER" id="PTHR42920:SF5">
    <property type="entry name" value="EAMA DOMAIN-CONTAINING PROTEIN"/>
    <property type="match status" value="1"/>
</dbReference>
<dbReference type="KEGG" id="ebz:J7S26_07305"/>
<organism evidence="11 13">
    <name type="scientific">Xiamenia xianingshaonis</name>
    <dbReference type="NCBI Taxonomy" id="2682776"/>
    <lineage>
        <taxon>Bacteria</taxon>
        <taxon>Bacillati</taxon>
        <taxon>Actinomycetota</taxon>
        <taxon>Coriobacteriia</taxon>
        <taxon>Eggerthellales</taxon>
        <taxon>Eggerthellaceae</taxon>
        <taxon>Xiamenia</taxon>
    </lineage>
</organism>
<evidence type="ECO:0000313" key="13">
    <source>
        <dbReference type="Proteomes" id="UP000671910"/>
    </source>
</evidence>
<feature type="transmembrane region" description="Helical" evidence="8">
    <location>
        <begin position="226"/>
        <end position="246"/>
    </location>
</feature>
<evidence type="ECO:0000313" key="10">
    <source>
        <dbReference type="EMBL" id="NHM14238.1"/>
    </source>
</evidence>
<feature type="transmembrane region" description="Helical" evidence="8">
    <location>
        <begin position="157"/>
        <end position="177"/>
    </location>
</feature>
<keyword evidence="6 8" id="KW-0472">Membrane</keyword>
<comment type="subcellular location">
    <subcellularLocation>
        <location evidence="1">Cell membrane</location>
        <topology evidence="1">Multi-pass membrane protein</topology>
    </subcellularLocation>
</comment>
<dbReference type="InterPro" id="IPR000620">
    <property type="entry name" value="EamA_dom"/>
</dbReference>
<feature type="transmembrane region" description="Helical" evidence="8">
    <location>
        <begin position="278"/>
        <end position="297"/>
    </location>
</feature>
<reference evidence="11" key="2">
    <citation type="submission" date="2021-04" db="EMBL/GenBank/DDBJ databases">
        <title>Novel species in family Eggerthellaceae.</title>
        <authorList>
            <person name="Zhang G."/>
        </authorList>
    </citation>
    <scope>NUCLEOTIDE SEQUENCE</scope>
    <source>
        <strain evidence="11">Zg-886</strain>
    </source>
</reference>
<evidence type="ECO:0000259" key="9">
    <source>
        <dbReference type="Pfam" id="PF00892"/>
    </source>
</evidence>
<evidence type="ECO:0000256" key="5">
    <source>
        <dbReference type="ARBA" id="ARBA00022989"/>
    </source>
</evidence>
<keyword evidence="12" id="KW-1185">Reference proteome</keyword>
<evidence type="ECO:0000256" key="7">
    <source>
        <dbReference type="SAM" id="MobiDB-lite"/>
    </source>
</evidence>
<evidence type="ECO:0000256" key="8">
    <source>
        <dbReference type="SAM" id="Phobius"/>
    </source>
</evidence>
<evidence type="ECO:0000256" key="3">
    <source>
        <dbReference type="ARBA" id="ARBA00022475"/>
    </source>
</evidence>
<keyword evidence="3" id="KW-1003">Cell membrane</keyword>
<evidence type="ECO:0000256" key="2">
    <source>
        <dbReference type="ARBA" id="ARBA00007362"/>
    </source>
</evidence>
<reference evidence="10 12" key="1">
    <citation type="submission" date="2019-11" db="EMBL/GenBank/DDBJ databases">
        <title>Eggerthellaceae novel genus isolated from the rectal contents of marmort.</title>
        <authorList>
            <person name="Zhang G."/>
        </authorList>
    </citation>
    <scope>NUCLEOTIDE SEQUENCE [LARGE SCALE GENOMIC DNA]</scope>
    <source>
        <strain evidence="12">zg-886</strain>
        <strain evidence="10">Zg-886</strain>
    </source>
</reference>
<feature type="transmembrane region" description="Helical" evidence="8">
    <location>
        <begin position="106"/>
        <end position="125"/>
    </location>
</feature>
<comment type="similarity">
    <text evidence="2">Belongs to the EamA transporter family.</text>
</comment>
<feature type="transmembrane region" description="Helical" evidence="8">
    <location>
        <begin position="20"/>
        <end position="40"/>
    </location>
</feature>
<feature type="region of interest" description="Disordered" evidence="7">
    <location>
        <begin position="307"/>
        <end position="345"/>
    </location>
</feature>
<dbReference type="EMBL" id="CP072829">
    <property type="protein sequence ID" value="QTU84150.1"/>
    <property type="molecule type" value="Genomic_DNA"/>
</dbReference>
<evidence type="ECO:0000313" key="12">
    <source>
        <dbReference type="Proteomes" id="UP000636394"/>
    </source>
</evidence>
<proteinExistence type="inferred from homology"/>
<gene>
    <name evidence="10" type="ORF">GMI68_05565</name>
    <name evidence="11" type="ORF">J7S26_07305</name>
</gene>
<evidence type="ECO:0000256" key="4">
    <source>
        <dbReference type="ARBA" id="ARBA00022692"/>
    </source>
</evidence>
<dbReference type="Pfam" id="PF00892">
    <property type="entry name" value="EamA"/>
    <property type="match status" value="2"/>
</dbReference>
<feature type="transmembrane region" description="Helical" evidence="8">
    <location>
        <begin position="46"/>
        <end position="65"/>
    </location>
</feature>
<protein>
    <submittedName>
        <fullName evidence="11">DMT family transporter</fullName>
    </submittedName>
    <submittedName>
        <fullName evidence="10">EamA family transporter</fullName>
    </submittedName>
</protein>
<dbReference type="PANTHER" id="PTHR42920">
    <property type="entry name" value="OS03G0707200 PROTEIN-RELATED"/>
    <property type="match status" value="1"/>
</dbReference>
<dbReference type="SUPFAM" id="SSF103481">
    <property type="entry name" value="Multidrug resistance efflux transporter EmrE"/>
    <property type="match status" value="2"/>
</dbReference>
<dbReference type="InterPro" id="IPR037185">
    <property type="entry name" value="EmrE-like"/>
</dbReference>
<feature type="domain" description="EamA" evidence="9">
    <location>
        <begin position="159"/>
        <end position="293"/>
    </location>
</feature>